<accession>A0ABW5MW41</accession>
<dbReference type="EMBL" id="JBHULB010000014">
    <property type="protein sequence ID" value="MFD2587457.1"/>
    <property type="molecule type" value="Genomic_DNA"/>
</dbReference>
<dbReference type="RefSeq" id="WP_377766995.1">
    <property type="nucleotide sequence ID" value="NZ_JBHULB010000014.1"/>
</dbReference>
<reference evidence="3" key="1">
    <citation type="journal article" date="2019" name="Int. J. Syst. Evol. Microbiol.">
        <title>The Global Catalogue of Microorganisms (GCM) 10K type strain sequencing project: providing services to taxonomists for standard genome sequencing and annotation.</title>
        <authorList>
            <consortium name="The Broad Institute Genomics Platform"/>
            <consortium name="The Broad Institute Genome Sequencing Center for Infectious Disease"/>
            <person name="Wu L."/>
            <person name="Ma J."/>
        </authorList>
    </citation>
    <scope>NUCLEOTIDE SEQUENCE [LARGE SCALE GENOMIC DNA]</scope>
    <source>
        <strain evidence="3">KCTC 52368</strain>
    </source>
</reference>
<dbReference type="InterPro" id="IPR050491">
    <property type="entry name" value="AmpC-like"/>
</dbReference>
<name>A0ABW5MW41_9FLAO</name>
<comment type="caution">
    <text evidence="2">The sequence shown here is derived from an EMBL/GenBank/DDBJ whole genome shotgun (WGS) entry which is preliminary data.</text>
</comment>
<organism evidence="2 3">
    <name type="scientific">Croceitalea marina</name>
    <dbReference type="NCBI Taxonomy" id="1775166"/>
    <lineage>
        <taxon>Bacteria</taxon>
        <taxon>Pseudomonadati</taxon>
        <taxon>Bacteroidota</taxon>
        <taxon>Flavobacteriia</taxon>
        <taxon>Flavobacteriales</taxon>
        <taxon>Flavobacteriaceae</taxon>
        <taxon>Croceitalea</taxon>
    </lineage>
</organism>
<sequence length="570" mass="65097">MMKKNFKRYISIIAIIMVSPMMIYGQTKVSQELEQQIDSIFSTFKEQPGCAIAVAKNGKTLFQKGYGLANMSYNIPVTTETIFDVASNSKQFTAACIFLLEQEGKLEINDPIQKYLPEIPNYPQGDITIKNLIHHTSGVRSYLATLHSKNTFWGDSFNNEDAIKILARHKGLNFPTGTRYYYSNTNYALLASIVEKVSGQSLAEYAKNHLFKPLGMEHTFFKEKRDTIIKNVAIGYELNGESFTENHNYNATVVGDGGLHTNLQDFVRWSDNLKTGKVGGEQFIKRMITPGKLNNGEEISYAGGLFYENHYDIDGLPRVAHSGSWAGFRSLFYKFLNHDTSIILLSNNANTNVWQLLDQIVPLFLNEEITQARQGISANSGHEMEPLTLTNNQKKKFISKYYSTLNGYLREISLEDNRLVYKRPGANPVPLVAIAPNVLIYEHTARVKFLFDKNSFNSFVVTINDQEPMPYQKYIEHTYKQSDLKQFENNYYNEDVDEFFQIVAVENELQVLVKGAEIFRLQGIAEDIFTSEHSGYIHFERNQNNTITGFTRYDDHLYNLKHTIVKPTSS</sequence>
<dbReference type="Proteomes" id="UP001597526">
    <property type="component" value="Unassembled WGS sequence"/>
</dbReference>
<keyword evidence="2" id="KW-0378">Hydrolase</keyword>
<evidence type="ECO:0000259" key="1">
    <source>
        <dbReference type="Pfam" id="PF00144"/>
    </source>
</evidence>
<dbReference type="Pfam" id="PF00144">
    <property type="entry name" value="Beta-lactamase"/>
    <property type="match status" value="1"/>
</dbReference>
<keyword evidence="3" id="KW-1185">Reference proteome</keyword>
<dbReference type="EC" id="3.-.-.-" evidence="2"/>
<dbReference type="GO" id="GO:0016787">
    <property type="term" value="F:hydrolase activity"/>
    <property type="evidence" value="ECO:0007669"/>
    <property type="project" value="UniProtKB-KW"/>
</dbReference>
<proteinExistence type="predicted"/>
<dbReference type="PANTHER" id="PTHR46825">
    <property type="entry name" value="D-ALANYL-D-ALANINE-CARBOXYPEPTIDASE/ENDOPEPTIDASE AMPH"/>
    <property type="match status" value="1"/>
</dbReference>
<dbReference type="InterPro" id="IPR001466">
    <property type="entry name" value="Beta-lactam-related"/>
</dbReference>
<dbReference type="InterPro" id="IPR012338">
    <property type="entry name" value="Beta-lactam/transpept-like"/>
</dbReference>
<protein>
    <submittedName>
        <fullName evidence="2">Serine hydrolase domain-containing protein</fullName>
        <ecNumber evidence="2">3.-.-.-</ecNumber>
    </submittedName>
</protein>
<evidence type="ECO:0000313" key="3">
    <source>
        <dbReference type="Proteomes" id="UP001597526"/>
    </source>
</evidence>
<evidence type="ECO:0000313" key="2">
    <source>
        <dbReference type="EMBL" id="MFD2587457.1"/>
    </source>
</evidence>
<dbReference type="SUPFAM" id="SSF56601">
    <property type="entry name" value="beta-lactamase/transpeptidase-like"/>
    <property type="match status" value="1"/>
</dbReference>
<dbReference type="PANTHER" id="PTHR46825:SF9">
    <property type="entry name" value="BETA-LACTAMASE-RELATED DOMAIN-CONTAINING PROTEIN"/>
    <property type="match status" value="1"/>
</dbReference>
<gene>
    <name evidence="2" type="ORF">ACFSQJ_10985</name>
</gene>
<dbReference type="Gene3D" id="3.40.710.10">
    <property type="entry name" value="DD-peptidase/beta-lactamase superfamily"/>
    <property type="match status" value="1"/>
</dbReference>
<feature type="domain" description="Beta-lactamase-related" evidence="1">
    <location>
        <begin position="38"/>
        <end position="351"/>
    </location>
</feature>